<dbReference type="GO" id="GO:0016787">
    <property type="term" value="F:hydrolase activity"/>
    <property type="evidence" value="ECO:0007669"/>
    <property type="project" value="UniProtKB-KW"/>
</dbReference>
<dbReference type="SMART" id="SM00833">
    <property type="entry name" value="CobW_C"/>
    <property type="match status" value="1"/>
</dbReference>
<dbReference type="InterPro" id="IPR011629">
    <property type="entry name" value="CobW-like_C"/>
</dbReference>
<dbReference type="PANTHER" id="PTHR13748:SF62">
    <property type="entry name" value="COBW DOMAIN-CONTAINING PROTEIN"/>
    <property type="match status" value="1"/>
</dbReference>
<dbReference type="AlphaFoldDB" id="A0A7C9JUY8"/>
<name>A0A7C9JUY8_9PROT</name>
<comment type="function">
    <text evidence="5">Zinc chaperone that directly transfers zinc cofactor to target proteins, thereby activating them. Zinc is transferred from the CXCC motif in the GTPase domain to the zinc binding site in target proteins in a process requiring GTP hydrolysis.</text>
</comment>
<comment type="similarity">
    <text evidence="4">Belongs to the SIMIBI class G3E GTPase family. ZNG1 subfamily.</text>
</comment>
<dbReference type="InterPro" id="IPR003495">
    <property type="entry name" value="CobW/HypB/UreG_nucleotide-bd"/>
</dbReference>
<evidence type="ECO:0000256" key="5">
    <source>
        <dbReference type="ARBA" id="ARBA00045658"/>
    </source>
</evidence>
<comment type="caution">
    <text evidence="8">The sequence shown here is derived from an EMBL/GenBank/DDBJ whole genome shotgun (WGS) entry which is preliminary data.</text>
</comment>
<reference evidence="8 9" key="1">
    <citation type="submission" date="2019-09" db="EMBL/GenBank/DDBJ databases">
        <title>H2 Metabolism Revealed by Metagenomic Analysis in Subglacial Sediment of East Antarctica.</title>
        <authorList>
            <person name="Yang Z."/>
            <person name="Zhang Y."/>
            <person name="Lv Y."/>
            <person name="Yan W."/>
            <person name="Xiao X."/>
            <person name="Sun B."/>
            <person name="Ma H."/>
        </authorList>
    </citation>
    <scope>NUCLEOTIDE SEQUENCE [LARGE SCALE GENOMIC DNA]</scope>
    <source>
        <strain evidence="8">Bin2_2</strain>
    </source>
</reference>
<dbReference type="GO" id="GO:0005737">
    <property type="term" value="C:cytoplasm"/>
    <property type="evidence" value="ECO:0007669"/>
    <property type="project" value="TreeGrafter"/>
</dbReference>
<dbReference type="CDD" id="cd03112">
    <property type="entry name" value="CobW-like"/>
    <property type="match status" value="1"/>
</dbReference>
<evidence type="ECO:0000256" key="6">
    <source>
        <dbReference type="ARBA" id="ARBA00049117"/>
    </source>
</evidence>
<dbReference type="Pfam" id="PF02492">
    <property type="entry name" value="cobW"/>
    <property type="match status" value="1"/>
</dbReference>
<dbReference type="SUPFAM" id="SSF52540">
    <property type="entry name" value="P-loop containing nucleoside triphosphate hydrolases"/>
    <property type="match status" value="1"/>
</dbReference>
<evidence type="ECO:0000256" key="4">
    <source>
        <dbReference type="ARBA" id="ARBA00034320"/>
    </source>
</evidence>
<dbReference type="GO" id="GO:0000166">
    <property type="term" value="F:nucleotide binding"/>
    <property type="evidence" value="ECO:0007669"/>
    <property type="project" value="UniProtKB-KW"/>
</dbReference>
<sequence>MDAPQGHTDPLRAKTRVESYVPLPITLLTGFLGSGKTTVLNHLVRTLPRTAILMNEFGEVALDHQLLQKMEGPMALLSGGCVCCTISGSLSPTLKNLWMARQKGDIPAFERVIIEATGVADPVPVLDNLLHDNWVRARYRLDGVVTTVDAVFGMSQLDEHFEAVKQVAVADKLLLTKTDLAPAEAVTALRERLATLNPAADILTVTNGEVAPAAIQNLGLWNAETHSIEVVRWLKQARYKPARGGKLGQPASAGKLGGKPQTECHDTRIQAFSVMLDAPLDRYGLQSALNMLTSFRAENLLRFKAIVNVQDEALPVVLHGIQHVLYPEVQLDAWPDDDHRSRFVFIVRDLDPEFVAKLLADFTGAARGQVAADTQNPS</sequence>
<dbReference type="Gene3D" id="3.30.1220.10">
    <property type="entry name" value="CobW-like, C-terminal domain"/>
    <property type="match status" value="1"/>
</dbReference>
<dbReference type="SUPFAM" id="SSF90002">
    <property type="entry name" value="Hypothetical protein YjiA, C-terminal domain"/>
    <property type="match status" value="1"/>
</dbReference>
<dbReference type="InterPro" id="IPR051316">
    <property type="entry name" value="Zinc-reg_GTPase_activator"/>
</dbReference>
<comment type="catalytic activity">
    <reaction evidence="6">
        <text>GTP + H2O = GDP + phosphate + H(+)</text>
        <dbReference type="Rhea" id="RHEA:19669"/>
        <dbReference type="ChEBI" id="CHEBI:15377"/>
        <dbReference type="ChEBI" id="CHEBI:15378"/>
        <dbReference type="ChEBI" id="CHEBI:37565"/>
        <dbReference type="ChEBI" id="CHEBI:43474"/>
        <dbReference type="ChEBI" id="CHEBI:58189"/>
    </reaction>
    <physiologicalReaction direction="left-to-right" evidence="6">
        <dbReference type="Rhea" id="RHEA:19670"/>
    </physiologicalReaction>
</comment>
<evidence type="ECO:0000313" key="9">
    <source>
        <dbReference type="Proteomes" id="UP000483432"/>
    </source>
</evidence>
<dbReference type="Pfam" id="PF07683">
    <property type="entry name" value="CobW_C"/>
    <property type="match status" value="1"/>
</dbReference>
<dbReference type="Gene3D" id="3.40.50.300">
    <property type="entry name" value="P-loop containing nucleotide triphosphate hydrolases"/>
    <property type="match status" value="1"/>
</dbReference>
<feature type="domain" description="CobW C-terminal" evidence="7">
    <location>
        <begin position="269"/>
        <end position="363"/>
    </location>
</feature>
<accession>A0A7C9JUY8</accession>
<evidence type="ECO:0000256" key="2">
    <source>
        <dbReference type="ARBA" id="ARBA00022801"/>
    </source>
</evidence>
<organism evidence="8 9">
    <name type="scientific">Sulfuriferula multivorans</name>
    <dbReference type="NCBI Taxonomy" id="1559896"/>
    <lineage>
        <taxon>Bacteria</taxon>
        <taxon>Pseudomonadati</taxon>
        <taxon>Pseudomonadota</taxon>
        <taxon>Betaproteobacteria</taxon>
        <taxon>Nitrosomonadales</taxon>
        <taxon>Sulfuricellaceae</taxon>
        <taxon>Sulfuriferula</taxon>
    </lineage>
</organism>
<evidence type="ECO:0000256" key="1">
    <source>
        <dbReference type="ARBA" id="ARBA00022741"/>
    </source>
</evidence>
<evidence type="ECO:0000313" key="8">
    <source>
        <dbReference type="EMBL" id="NDP46778.1"/>
    </source>
</evidence>
<gene>
    <name evidence="8" type="ORF">GZ085_00025</name>
</gene>
<dbReference type="Proteomes" id="UP000483432">
    <property type="component" value="Unassembled WGS sequence"/>
</dbReference>
<evidence type="ECO:0000256" key="3">
    <source>
        <dbReference type="ARBA" id="ARBA00023186"/>
    </source>
</evidence>
<dbReference type="EMBL" id="JAAFGW010000001">
    <property type="protein sequence ID" value="NDP46778.1"/>
    <property type="molecule type" value="Genomic_DNA"/>
</dbReference>
<dbReference type="InterPro" id="IPR036627">
    <property type="entry name" value="CobW-likC_sf"/>
</dbReference>
<keyword evidence="1" id="KW-0547">Nucleotide-binding</keyword>
<keyword evidence="2" id="KW-0378">Hydrolase</keyword>
<keyword evidence="3" id="KW-0143">Chaperone</keyword>
<protein>
    <submittedName>
        <fullName evidence="8">GTP-binding protein</fullName>
    </submittedName>
</protein>
<evidence type="ECO:0000259" key="7">
    <source>
        <dbReference type="SMART" id="SM00833"/>
    </source>
</evidence>
<dbReference type="InterPro" id="IPR027417">
    <property type="entry name" value="P-loop_NTPase"/>
</dbReference>
<dbReference type="PANTHER" id="PTHR13748">
    <property type="entry name" value="COBW-RELATED"/>
    <property type="match status" value="1"/>
</dbReference>
<proteinExistence type="inferred from homology"/>